<keyword evidence="5" id="KW-1185">Reference proteome</keyword>
<accession>A0ABS4YFI4</accession>
<evidence type="ECO:0000256" key="2">
    <source>
        <dbReference type="ARBA" id="ARBA00022777"/>
    </source>
</evidence>
<evidence type="ECO:0000259" key="3">
    <source>
        <dbReference type="Pfam" id="PF00294"/>
    </source>
</evidence>
<dbReference type="Pfam" id="PF00294">
    <property type="entry name" value="PfkB"/>
    <property type="match status" value="1"/>
</dbReference>
<dbReference type="PANTHER" id="PTHR10584">
    <property type="entry name" value="SUGAR KINASE"/>
    <property type="match status" value="1"/>
</dbReference>
<dbReference type="PANTHER" id="PTHR10584:SF166">
    <property type="entry name" value="RIBOKINASE"/>
    <property type="match status" value="1"/>
</dbReference>
<evidence type="ECO:0000313" key="5">
    <source>
        <dbReference type="Proteomes" id="UP000698222"/>
    </source>
</evidence>
<dbReference type="InterPro" id="IPR029056">
    <property type="entry name" value="Ribokinase-like"/>
</dbReference>
<keyword evidence="2 4" id="KW-0418">Kinase</keyword>
<organism evidence="4 5">
    <name type="scientific">Brachybacterium fresconis</name>
    <dbReference type="NCBI Taxonomy" id="173363"/>
    <lineage>
        <taxon>Bacteria</taxon>
        <taxon>Bacillati</taxon>
        <taxon>Actinomycetota</taxon>
        <taxon>Actinomycetes</taxon>
        <taxon>Micrococcales</taxon>
        <taxon>Dermabacteraceae</taxon>
        <taxon>Brachybacterium</taxon>
    </lineage>
</organism>
<dbReference type="Proteomes" id="UP000698222">
    <property type="component" value="Unassembled WGS sequence"/>
</dbReference>
<dbReference type="Gene3D" id="3.40.1190.20">
    <property type="match status" value="1"/>
</dbReference>
<dbReference type="EMBL" id="JAGIOC010000001">
    <property type="protein sequence ID" value="MBP2407553.1"/>
    <property type="molecule type" value="Genomic_DNA"/>
</dbReference>
<name>A0ABS4YFI4_9MICO</name>
<gene>
    <name evidence="4" type="ORF">JOF44_000456</name>
</gene>
<proteinExistence type="predicted"/>
<dbReference type="InterPro" id="IPR011611">
    <property type="entry name" value="PfkB_dom"/>
</dbReference>
<feature type="domain" description="Carbohydrate kinase PfkB" evidence="3">
    <location>
        <begin position="9"/>
        <end position="305"/>
    </location>
</feature>
<evidence type="ECO:0000256" key="1">
    <source>
        <dbReference type="ARBA" id="ARBA00022679"/>
    </source>
</evidence>
<protein>
    <submittedName>
        <fullName evidence="4">Sugar/nucleoside kinase (Ribokinase family)</fullName>
    </submittedName>
</protein>
<reference evidence="4 5" key="1">
    <citation type="submission" date="2021-03" db="EMBL/GenBank/DDBJ databases">
        <title>Sequencing the genomes of 1000 actinobacteria strains.</title>
        <authorList>
            <person name="Klenk H.-P."/>
        </authorList>
    </citation>
    <scope>NUCLEOTIDE SEQUENCE [LARGE SCALE GENOMIC DNA]</scope>
    <source>
        <strain evidence="4 5">DSM 14564</strain>
    </source>
</reference>
<dbReference type="SUPFAM" id="SSF53613">
    <property type="entry name" value="Ribokinase-like"/>
    <property type="match status" value="1"/>
</dbReference>
<dbReference type="RefSeq" id="WP_209886884.1">
    <property type="nucleotide sequence ID" value="NZ_BAAAJV010000011.1"/>
</dbReference>
<keyword evidence="1" id="KW-0808">Transferase</keyword>
<evidence type="ECO:0000313" key="4">
    <source>
        <dbReference type="EMBL" id="MBP2407553.1"/>
    </source>
</evidence>
<dbReference type="GO" id="GO:0016301">
    <property type="term" value="F:kinase activity"/>
    <property type="evidence" value="ECO:0007669"/>
    <property type="project" value="UniProtKB-KW"/>
</dbReference>
<comment type="caution">
    <text evidence="4">The sequence shown here is derived from an EMBL/GenBank/DDBJ whole genome shotgun (WGS) entry which is preliminary data.</text>
</comment>
<sequence>MTAPGRGRVVHTGQALVDLVMRVPALPEPGGDVFAPSHRFLAGGGFNAMAAAARDGAEVLYPGGHGTGPFGQIVREALEAEGISVLAPAAPDHDSGFSIALVDDSAERTFVSTRGAETHPDPRMLQRAAPRPGDVVCVSGYSMVHARNRDALLSWLPRLDVGVTVVVDPGPVIGNIDDEALDALWTRADVWTTNSREARILAKRWGNVTSLEDAPHDRLAQSLARRSRRALVLRNGAQGSLLTQPDGHVRTFPAPRVEAVDTNGAGDAHTGVLAACLAAGRDLDTALVRAGAAAAIAVTREGPATAPLAAETDALLERR</sequence>